<dbReference type="Proteomes" id="UP000186601">
    <property type="component" value="Unassembled WGS sequence"/>
</dbReference>
<evidence type="ECO:0000256" key="1">
    <source>
        <dbReference type="SAM" id="SignalP"/>
    </source>
</evidence>
<accession>A0A2R6S5X1</accession>
<name>A0A2R6S5X1_9APHY</name>
<keyword evidence="3" id="KW-1185">Reference proteome</keyword>
<gene>
    <name evidence="2" type="ORF">PHLCEN_2v502</name>
</gene>
<dbReference type="EMBL" id="MLYV02000033">
    <property type="protein sequence ID" value="PSS37678.1"/>
    <property type="molecule type" value="Genomic_DNA"/>
</dbReference>
<comment type="caution">
    <text evidence="2">The sequence shown here is derived from an EMBL/GenBank/DDBJ whole genome shotgun (WGS) entry which is preliminary data.</text>
</comment>
<sequence length="64" mass="7424">MPRIIFIVSISLIIYISFDEFPRANSSKWWSAQSNVNPPYVPLDERGFRRALDQFSGADMRMGK</sequence>
<organism evidence="2 3">
    <name type="scientific">Hermanssonia centrifuga</name>
    <dbReference type="NCBI Taxonomy" id="98765"/>
    <lineage>
        <taxon>Eukaryota</taxon>
        <taxon>Fungi</taxon>
        <taxon>Dikarya</taxon>
        <taxon>Basidiomycota</taxon>
        <taxon>Agaricomycotina</taxon>
        <taxon>Agaricomycetes</taxon>
        <taxon>Polyporales</taxon>
        <taxon>Meruliaceae</taxon>
        <taxon>Hermanssonia</taxon>
    </lineage>
</organism>
<reference evidence="2 3" key="1">
    <citation type="submission" date="2018-02" db="EMBL/GenBank/DDBJ databases">
        <title>Genome sequence of the basidiomycete white-rot fungus Phlebia centrifuga.</title>
        <authorList>
            <person name="Granchi Z."/>
            <person name="Peng M."/>
            <person name="de Vries R.P."/>
            <person name="Hilden K."/>
            <person name="Makela M.R."/>
            <person name="Grigoriev I."/>
            <person name="Riley R."/>
        </authorList>
    </citation>
    <scope>NUCLEOTIDE SEQUENCE [LARGE SCALE GENOMIC DNA]</scope>
    <source>
        <strain evidence="2 3">FBCC195</strain>
    </source>
</reference>
<proteinExistence type="predicted"/>
<dbReference type="AlphaFoldDB" id="A0A2R6S5X1"/>
<evidence type="ECO:0000313" key="3">
    <source>
        <dbReference type="Proteomes" id="UP000186601"/>
    </source>
</evidence>
<keyword evidence="1" id="KW-0732">Signal</keyword>
<protein>
    <submittedName>
        <fullName evidence="2">Uncharacterized protein</fullName>
    </submittedName>
</protein>
<feature type="signal peptide" evidence="1">
    <location>
        <begin position="1"/>
        <end position="26"/>
    </location>
</feature>
<feature type="chain" id="PRO_5015355365" evidence="1">
    <location>
        <begin position="27"/>
        <end position="64"/>
    </location>
</feature>
<evidence type="ECO:0000313" key="2">
    <source>
        <dbReference type="EMBL" id="PSS37678.1"/>
    </source>
</evidence>
<dbReference type="OrthoDB" id="3057168at2759"/>